<dbReference type="Pfam" id="PF01810">
    <property type="entry name" value="LysE"/>
    <property type="match status" value="1"/>
</dbReference>
<evidence type="ECO:0000313" key="9">
    <source>
        <dbReference type="Proteomes" id="UP000823736"/>
    </source>
</evidence>
<evidence type="ECO:0000256" key="7">
    <source>
        <dbReference type="SAM" id="Phobius"/>
    </source>
</evidence>
<comment type="subcellular location">
    <subcellularLocation>
        <location evidence="1">Cell membrane</location>
        <topology evidence="1">Multi-pass membrane protein</topology>
    </subcellularLocation>
</comment>
<evidence type="ECO:0000256" key="4">
    <source>
        <dbReference type="ARBA" id="ARBA00022989"/>
    </source>
</evidence>
<keyword evidence="3 7" id="KW-0812">Transmembrane</keyword>
<feature type="transmembrane region" description="Helical" evidence="7">
    <location>
        <begin position="180"/>
        <end position="197"/>
    </location>
</feature>
<dbReference type="AlphaFoldDB" id="A0A8T4GVJ5"/>
<dbReference type="GO" id="GO:0005886">
    <property type="term" value="C:plasma membrane"/>
    <property type="evidence" value="ECO:0007669"/>
    <property type="project" value="UniProtKB-SubCell"/>
</dbReference>
<feature type="transmembrane region" description="Helical" evidence="7">
    <location>
        <begin position="236"/>
        <end position="254"/>
    </location>
</feature>
<keyword evidence="5 7" id="KW-0472">Membrane</keyword>
<sequence length="261" mass="26275">MFDVVPTLLAGAVFGLALAAPPGPMNAVIAEESVLRGWTAGLKAGLGAGLADFVFFLLALGGAVRIVDQSTLLKGVLFGVGGLLMLYFAYGAAKGVQATFAPDSVDAEVKTAGGSDDAPESPASVDVGGRSPSGSQPLADDLGESTGFRRAFALALTNPYQILFWLTVGVGLLDPGQLDVLAVLPVVGADLAGLLVVETGSAALIVGLFGGIGLWLACFPAALVQAGRRTESFAPAVAAASTLVLGGFGVTYLVEAWRLLG</sequence>
<evidence type="ECO:0000256" key="3">
    <source>
        <dbReference type="ARBA" id="ARBA00022692"/>
    </source>
</evidence>
<dbReference type="EMBL" id="JAGGLC010000003">
    <property type="protein sequence ID" value="MBP1986926.1"/>
    <property type="molecule type" value="Genomic_DNA"/>
</dbReference>
<evidence type="ECO:0000256" key="1">
    <source>
        <dbReference type="ARBA" id="ARBA00004651"/>
    </source>
</evidence>
<dbReference type="GO" id="GO:0006865">
    <property type="term" value="P:amino acid transport"/>
    <property type="evidence" value="ECO:0007669"/>
    <property type="project" value="InterPro"/>
</dbReference>
<dbReference type="OrthoDB" id="121309at2157"/>
<feature type="region of interest" description="Disordered" evidence="6">
    <location>
        <begin position="109"/>
        <end position="139"/>
    </location>
</feature>
<dbReference type="PANTHER" id="PTHR38825:SF2">
    <property type="entry name" value="LYSINE TRANSPORTER LYSE"/>
    <property type="match status" value="1"/>
</dbReference>
<dbReference type="PANTHER" id="PTHR38825">
    <property type="entry name" value="LYSINE EXPORTER PROTEIN (LYSE/YGGA)"/>
    <property type="match status" value="1"/>
</dbReference>
<evidence type="ECO:0000256" key="5">
    <source>
        <dbReference type="ARBA" id="ARBA00023136"/>
    </source>
</evidence>
<name>A0A8T4GVJ5_9EURY</name>
<keyword evidence="4 7" id="KW-1133">Transmembrane helix</keyword>
<gene>
    <name evidence="8" type="ORF">J2753_001424</name>
</gene>
<proteinExistence type="predicted"/>
<feature type="transmembrane region" description="Helical" evidence="7">
    <location>
        <begin position="151"/>
        <end position="173"/>
    </location>
</feature>
<keyword evidence="2" id="KW-1003">Cell membrane</keyword>
<evidence type="ECO:0000256" key="6">
    <source>
        <dbReference type="SAM" id="MobiDB-lite"/>
    </source>
</evidence>
<keyword evidence="9" id="KW-1185">Reference proteome</keyword>
<dbReference type="RefSeq" id="WP_209491220.1">
    <property type="nucleotide sequence ID" value="NZ_JAGGLC010000003.1"/>
</dbReference>
<dbReference type="InterPro" id="IPR001123">
    <property type="entry name" value="LeuE-type"/>
</dbReference>
<comment type="caution">
    <text evidence="8">The sequence shown here is derived from an EMBL/GenBank/DDBJ whole genome shotgun (WGS) entry which is preliminary data.</text>
</comment>
<feature type="transmembrane region" description="Helical" evidence="7">
    <location>
        <begin position="71"/>
        <end position="90"/>
    </location>
</feature>
<protein>
    <submittedName>
        <fullName evidence="8">Threonine/homoserine/homoserine lactone efflux protein</fullName>
    </submittedName>
</protein>
<accession>A0A8T4GVJ5</accession>
<evidence type="ECO:0000256" key="2">
    <source>
        <dbReference type="ARBA" id="ARBA00022475"/>
    </source>
</evidence>
<evidence type="ECO:0000313" key="8">
    <source>
        <dbReference type="EMBL" id="MBP1986926.1"/>
    </source>
</evidence>
<feature type="transmembrane region" description="Helical" evidence="7">
    <location>
        <begin position="203"/>
        <end position="224"/>
    </location>
</feature>
<organism evidence="8 9">
    <name type="scientific">Halolamina salifodinae</name>
    <dbReference type="NCBI Taxonomy" id="1202767"/>
    <lineage>
        <taxon>Archaea</taxon>
        <taxon>Methanobacteriati</taxon>
        <taxon>Methanobacteriota</taxon>
        <taxon>Stenosarchaea group</taxon>
        <taxon>Halobacteria</taxon>
        <taxon>Halobacteriales</taxon>
        <taxon>Haloferacaceae</taxon>
    </lineage>
</organism>
<dbReference type="Proteomes" id="UP000823736">
    <property type="component" value="Unassembled WGS sequence"/>
</dbReference>
<reference evidence="8" key="1">
    <citation type="submission" date="2021-03" db="EMBL/GenBank/DDBJ databases">
        <title>Genomic Encyclopedia of Type Strains, Phase IV (KMG-IV): sequencing the most valuable type-strain genomes for metagenomic binning, comparative biology and taxonomic classification.</title>
        <authorList>
            <person name="Goeker M."/>
        </authorList>
    </citation>
    <scope>NUCLEOTIDE SEQUENCE</scope>
    <source>
        <strain evidence="8">DSM 26232</strain>
    </source>
</reference>
<feature type="transmembrane region" description="Helical" evidence="7">
    <location>
        <begin position="43"/>
        <end position="64"/>
    </location>
</feature>